<sequence>MLPVKTVARGGFGIEIRYLTHPEAGVLGQSENVLHPTLVVVISLEVSDEVEGGRGEGRPLFGWNRPMKDKAEFLTMEY</sequence>
<dbReference type="EMBL" id="MDYQ01000007">
    <property type="protein sequence ID" value="PRP88808.1"/>
    <property type="molecule type" value="Genomic_DNA"/>
</dbReference>
<dbReference type="Proteomes" id="UP000241769">
    <property type="component" value="Unassembled WGS sequence"/>
</dbReference>
<comment type="caution">
    <text evidence="1">The sequence shown here is derived from an EMBL/GenBank/DDBJ whole genome shotgun (WGS) entry which is preliminary data.</text>
</comment>
<protein>
    <submittedName>
        <fullName evidence="1">Uncharacterized protein</fullName>
    </submittedName>
</protein>
<evidence type="ECO:0000313" key="1">
    <source>
        <dbReference type="EMBL" id="PRP88808.1"/>
    </source>
</evidence>
<name>A0A2P6NY14_9EUKA</name>
<accession>A0A2P6NY14</accession>
<dbReference type="AlphaFoldDB" id="A0A2P6NY14"/>
<organism evidence="1 2">
    <name type="scientific">Planoprotostelium fungivorum</name>
    <dbReference type="NCBI Taxonomy" id="1890364"/>
    <lineage>
        <taxon>Eukaryota</taxon>
        <taxon>Amoebozoa</taxon>
        <taxon>Evosea</taxon>
        <taxon>Variosea</taxon>
        <taxon>Cavosteliida</taxon>
        <taxon>Cavosteliaceae</taxon>
        <taxon>Planoprotostelium</taxon>
    </lineage>
</organism>
<evidence type="ECO:0000313" key="2">
    <source>
        <dbReference type="Proteomes" id="UP000241769"/>
    </source>
</evidence>
<reference evidence="1 2" key="1">
    <citation type="journal article" date="2018" name="Genome Biol. Evol.">
        <title>Multiple Roots of Fruiting Body Formation in Amoebozoa.</title>
        <authorList>
            <person name="Hillmann F."/>
            <person name="Forbes G."/>
            <person name="Novohradska S."/>
            <person name="Ferling I."/>
            <person name="Riege K."/>
            <person name="Groth M."/>
            <person name="Westermann M."/>
            <person name="Marz M."/>
            <person name="Spaller T."/>
            <person name="Winckler T."/>
            <person name="Schaap P."/>
            <person name="Glockner G."/>
        </authorList>
    </citation>
    <scope>NUCLEOTIDE SEQUENCE [LARGE SCALE GENOMIC DNA]</scope>
    <source>
        <strain evidence="1 2">Jena</strain>
    </source>
</reference>
<dbReference type="InParanoid" id="A0A2P6NY14"/>
<gene>
    <name evidence="1" type="ORF">PROFUN_00276</name>
</gene>
<proteinExistence type="predicted"/>
<keyword evidence="2" id="KW-1185">Reference proteome</keyword>